<dbReference type="CDD" id="cd00121">
    <property type="entry name" value="MATH"/>
    <property type="match status" value="1"/>
</dbReference>
<reference evidence="2 3" key="1">
    <citation type="journal article" date="2018" name="Sci. Rep.">
        <title>Genomic signatures of local adaptation to the degree of environmental predictability in rotifers.</title>
        <authorList>
            <person name="Franch-Gras L."/>
            <person name="Hahn C."/>
            <person name="Garcia-Roger E.M."/>
            <person name="Carmona M.J."/>
            <person name="Serra M."/>
            <person name="Gomez A."/>
        </authorList>
    </citation>
    <scope>NUCLEOTIDE SEQUENCE [LARGE SCALE GENOMIC DNA]</scope>
    <source>
        <strain evidence="2">HYR1</strain>
    </source>
</reference>
<organism evidence="2 3">
    <name type="scientific">Brachionus plicatilis</name>
    <name type="common">Marine rotifer</name>
    <name type="synonym">Brachionus muelleri</name>
    <dbReference type="NCBI Taxonomy" id="10195"/>
    <lineage>
        <taxon>Eukaryota</taxon>
        <taxon>Metazoa</taxon>
        <taxon>Spiralia</taxon>
        <taxon>Gnathifera</taxon>
        <taxon>Rotifera</taxon>
        <taxon>Eurotatoria</taxon>
        <taxon>Monogononta</taxon>
        <taxon>Pseudotrocha</taxon>
        <taxon>Ploima</taxon>
        <taxon>Brachionidae</taxon>
        <taxon>Brachionus</taxon>
    </lineage>
</organism>
<dbReference type="GO" id="GO:0016787">
    <property type="term" value="F:hydrolase activity"/>
    <property type="evidence" value="ECO:0007669"/>
    <property type="project" value="UniProtKB-KW"/>
</dbReference>
<evidence type="ECO:0000259" key="1">
    <source>
        <dbReference type="PROSITE" id="PS50144"/>
    </source>
</evidence>
<evidence type="ECO:0000313" key="3">
    <source>
        <dbReference type="Proteomes" id="UP000276133"/>
    </source>
</evidence>
<dbReference type="Proteomes" id="UP000276133">
    <property type="component" value="Unassembled WGS sequence"/>
</dbReference>
<dbReference type="PROSITE" id="PS50144">
    <property type="entry name" value="MATH"/>
    <property type="match status" value="1"/>
</dbReference>
<dbReference type="OrthoDB" id="289038at2759"/>
<feature type="domain" description="MATH" evidence="1">
    <location>
        <begin position="224"/>
        <end position="329"/>
    </location>
</feature>
<dbReference type="EMBL" id="REGN01000171">
    <property type="protein sequence ID" value="RNA43952.1"/>
    <property type="molecule type" value="Genomic_DNA"/>
</dbReference>
<gene>
    <name evidence="2" type="ORF">BpHYR1_014633</name>
</gene>
<dbReference type="InterPro" id="IPR002083">
    <property type="entry name" value="MATH/TRAF_dom"/>
</dbReference>
<comment type="caution">
    <text evidence="2">The sequence shown here is derived from an EMBL/GenBank/DDBJ whole genome shotgun (WGS) entry which is preliminary data.</text>
</comment>
<dbReference type="AlphaFoldDB" id="A0A3M7T7D9"/>
<dbReference type="Gene3D" id="2.60.210.10">
    <property type="entry name" value="Apoptosis, Tumor Necrosis Factor Receptor Associated Protein 2, Chain A"/>
    <property type="match status" value="1"/>
</dbReference>
<name>A0A3M7T7D9_BRAPC</name>
<sequence>MDDLSISLPCGFSAKYKDIFYSNGKFSCPVCKSHKMTSQECLKMERNKLILIEKTCELKKNHFDDLMMEFDDYKNDPKYHIDESYDCLKREVDLRREEIKAVIIQNIDDYHDGLLKKIDIERNLKLKELDEKIQKTKKLDLVDLNVDLKNLNISSKVSFYKRIKKKIDNGITLVTSIIDGLKEPKFKLTDRIDNIPELFGQLYLRENSKIILNNEEIDDDSRAEAAIQLTINNFSLLKDKKNFILYSEDCIVRNFKWYISIELNEEDGWMGFYVFCNSTAKSNKFPVNSDVELSLLNKSDSKKDLKGTFKKLYGRRFPGHGFPEFIKIN</sequence>
<keyword evidence="2" id="KW-0378">Hydrolase</keyword>
<dbReference type="InterPro" id="IPR008974">
    <property type="entry name" value="TRAF-like"/>
</dbReference>
<dbReference type="STRING" id="10195.A0A3M7T7D9"/>
<protein>
    <submittedName>
        <fullName evidence="2">Ubiquitin carboxyl-terminal hydrolase 7 isoform X3</fullName>
    </submittedName>
</protein>
<evidence type="ECO:0000313" key="2">
    <source>
        <dbReference type="EMBL" id="RNA43952.1"/>
    </source>
</evidence>
<keyword evidence="3" id="KW-1185">Reference proteome</keyword>
<dbReference type="Pfam" id="PF22486">
    <property type="entry name" value="MATH_2"/>
    <property type="match status" value="1"/>
</dbReference>
<accession>A0A3M7T7D9</accession>
<proteinExistence type="predicted"/>
<dbReference type="SUPFAM" id="SSF49599">
    <property type="entry name" value="TRAF domain-like"/>
    <property type="match status" value="1"/>
</dbReference>